<keyword evidence="5 8" id="KW-1133">Transmembrane helix</keyword>
<keyword evidence="3 8" id="KW-0812">Transmembrane</keyword>
<evidence type="ECO:0000256" key="7">
    <source>
        <dbReference type="SAM" id="MobiDB-lite"/>
    </source>
</evidence>
<evidence type="ECO:0000256" key="2">
    <source>
        <dbReference type="ARBA" id="ARBA00007141"/>
    </source>
</evidence>
<dbReference type="PANTHER" id="PTHR10868:SF1">
    <property type="entry name" value="SIGMA NON-OPIOID INTRACELLULAR RECEPTOR 1"/>
    <property type="match status" value="1"/>
</dbReference>
<feature type="transmembrane region" description="Helical" evidence="8">
    <location>
        <begin position="127"/>
        <end position="152"/>
    </location>
</feature>
<evidence type="ECO:0000256" key="4">
    <source>
        <dbReference type="ARBA" id="ARBA00022824"/>
    </source>
</evidence>
<evidence type="ECO:0000256" key="1">
    <source>
        <dbReference type="ARBA" id="ARBA00004586"/>
    </source>
</evidence>
<evidence type="ECO:0000256" key="8">
    <source>
        <dbReference type="SAM" id="Phobius"/>
    </source>
</evidence>
<evidence type="ECO:0000313" key="9">
    <source>
        <dbReference type="EMBL" id="KAJ4954735.1"/>
    </source>
</evidence>
<name>A0A9Q0GWA1_9MAGN</name>
<proteinExistence type="inferred from homology"/>
<dbReference type="AlphaFoldDB" id="A0A9Q0GWA1"/>
<evidence type="ECO:0000313" key="10">
    <source>
        <dbReference type="Proteomes" id="UP001141806"/>
    </source>
</evidence>
<feature type="region of interest" description="Disordered" evidence="7">
    <location>
        <begin position="95"/>
        <end position="122"/>
    </location>
</feature>
<reference evidence="9" key="1">
    <citation type="journal article" date="2023" name="Plant J.">
        <title>The genome of the king protea, Protea cynaroides.</title>
        <authorList>
            <person name="Chang J."/>
            <person name="Duong T.A."/>
            <person name="Schoeman C."/>
            <person name="Ma X."/>
            <person name="Roodt D."/>
            <person name="Barker N."/>
            <person name="Li Z."/>
            <person name="Van de Peer Y."/>
            <person name="Mizrachi E."/>
        </authorList>
    </citation>
    <scope>NUCLEOTIDE SEQUENCE</scope>
    <source>
        <tissue evidence="9">Young leaves</tissue>
    </source>
</reference>
<evidence type="ECO:0000256" key="3">
    <source>
        <dbReference type="ARBA" id="ARBA00022692"/>
    </source>
</evidence>
<protein>
    <recommendedName>
        <fullName evidence="11">C-8 sterol isomerase</fullName>
    </recommendedName>
</protein>
<keyword evidence="10" id="KW-1185">Reference proteome</keyword>
<dbReference type="Pfam" id="PF04622">
    <property type="entry name" value="ERG2_Sigma1R"/>
    <property type="match status" value="1"/>
</dbReference>
<comment type="caution">
    <text evidence="9">The sequence shown here is derived from an EMBL/GenBank/DDBJ whole genome shotgun (WGS) entry which is preliminary data.</text>
</comment>
<keyword evidence="4" id="KW-0256">Endoplasmic reticulum</keyword>
<dbReference type="GO" id="GO:0005789">
    <property type="term" value="C:endoplasmic reticulum membrane"/>
    <property type="evidence" value="ECO:0007669"/>
    <property type="project" value="UniProtKB-SubCell"/>
</dbReference>
<evidence type="ECO:0000256" key="6">
    <source>
        <dbReference type="ARBA" id="ARBA00023136"/>
    </source>
</evidence>
<evidence type="ECO:0008006" key="11">
    <source>
        <dbReference type="Google" id="ProtNLM"/>
    </source>
</evidence>
<evidence type="ECO:0000256" key="5">
    <source>
        <dbReference type="ARBA" id="ARBA00022989"/>
    </source>
</evidence>
<sequence length="356" mass="40441">MKTVVLTSSSSARTLSSTMEDRSETRDSCYFPGCRKDANCSCDICLASINATLDLMPMSIHRNSLTKFSASKPMKERTPISFNPSVLSTPKLDAHQFSETPETPPLKSTGKSGPSEKMKRRKKRSRVFGFNSKFLVAVGLIFAADSMLGWLISGFFRSALSSEMVRRMGEESCNLKDWNMRLDFLEKKLRDTVHVNVSNCRSTDSIWKLDQEGLLLTSRCTLYKSISEEVSLWGWPLQTAGLLTSGFSSRSLTILTGRVTEWSDGRLGFSIRKANSSWVQTRWSASAVQMDSNTWILEYRSSLVLENSRLFSAAFEFLKFRMSRTIKEMKKQFWLLPAFFHHYSGHLEDIVYTHPT</sequence>
<dbReference type="PANTHER" id="PTHR10868">
    <property type="entry name" value="SIGMA 1-TYPE OPIOID RECEPTOR-RELATED"/>
    <property type="match status" value="1"/>
</dbReference>
<comment type="similarity">
    <text evidence="2">Belongs to the ERG2 family.</text>
</comment>
<dbReference type="EMBL" id="JAMYWD010000011">
    <property type="protein sequence ID" value="KAJ4954735.1"/>
    <property type="molecule type" value="Genomic_DNA"/>
</dbReference>
<dbReference type="Proteomes" id="UP001141806">
    <property type="component" value="Unassembled WGS sequence"/>
</dbReference>
<dbReference type="OrthoDB" id="347124at2759"/>
<accession>A0A9Q0GWA1</accession>
<gene>
    <name evidence="9" type="ORF">NE237_011518</name>
</gene>
<organism evidence="9 10">
    <name type="scientific">Protea cynaroides</name>
    <dbReference type="NCBI Taxonomy" id="273540"/>
    <lineage>
        <taxon>Eukaryota</taxon>
        <taxon>Viridiplantae</taxon>
        <taxon>Streptophyta</taxon>
        <taxon>Embryophyta</taxon>
        <taxon>Tracheophyta</taxon>
        <taxon>Spermatophyta</taxon>
        <taxon>Magnoliopsida</taxon>
        <taxon>Proteales</taxon>
        <taxon>Proteaceae</taxon>
        <taxon>Protea</taxon>
    </lineage>
</organism>
<dbReference type="InterPro" id="IPR006716">
    <property type="entry name" value="ERG2_sigma1_rcpt-like"/>
</dbReference>
<comment type="subcellular location">
    <subcellularLocation>
        <location evidence="1">Endoplasmic reticulum membrane</location>
    </subcellularLocation>
</comment>
<keyword evidence="6 8" id="KW-0472">Membrane</keyword>